<gene>
    <name evidence="2" type="ORF">CMC5_064740</name>
</gene>
<dbReference type="STRING" id="52.CMC5_064740"/>
<feature type="region of interest" description="Disordered" evidence="1">
    <location>
        <begin position="1"/>
        <end position="20"/>
    </location>
</feature>
<dbReference type="RefSeq" id="WP_050433912.1">
    <property type="nucleotide sequence ID" value="NZ_CP012159.1"/>
</dbReference>
<dbReference type="EMBL" id="CP012159">
    <property type="protein sequence ID" value="AKT42251.1"/>
    <property type="molecule type" value="Genomic_DNA"/>
</dbReference>
<proteinExistence type="predicted"/>
<sequence length="203" mass="22191">MRRAQSSATKKTDESELKPLQAKFLERGSNALKSLAAELQPDELAQVQRSSSDYMALIMALQQPSARRAFKDPLAPARVRGVKALAALLDDEGGLLDAGEVAIQLRIPLDEVEERRGAGELIAVELEHQTYGYPAWQFVGPMLLPDIDKVLVILAGDPPLTRMRFFLSSHPLLGGKRPLDMLRRGVLDPVIRAAQVFGEQGAG</sequence>
<organism evidence="2 3">
    <name type="scientific">Chondromyces crocatus</name>
    <dbReference type="NCBI Taxonomy" id="52"/>
    <lineage>
        <taxon>Bacteria</taxon>
        <taxon>Pseudomonadati</taxon>
        <taxon>Myxococcota</taxon>
        <taxon>Polyangia</taxon>
        <taxon>Polyangiales</taxon>
        <taxon>Polyangiaceae</taxon>
        <taxon>Chondromyces</taxon>
    </lineage>
</organism>
<dbReference type="KEGG" id="ccro:CMC5_064740"/>
<name>A0A0K1EN40_CHOCO</name>
<dbReference type="OrthoDB" id="8092972at2"/>
<evidence type="ECO:0000313" key="3">
    <source>
        <dbReference type="Proteomes" id="UP000067626"/>
    </source>
</evidence>
<dbReference type="AlphaFoldDB" id="A0A0K1EN40"/>
<accession>A0A0K1EN40</accession>
<evidence type="ECO:0000313" key="2">
    <source>
        <dbReference type="EMBL" id="AKT42251.1"/>
    </source>
</evidence>
<evidence type="ECO:0008006" key="4">
    <source>
        <dbReference type="Google" id="ProtNLM"/>
    </source>
</evidence>
<protein>
    <recommendedName>
        <fullName evidence="4">Antitoxin Xre/MbcA/ParS-like toxin-binding domain-containing protein</fullName>
    </recommendedName>
</protein>
<evidence type="ECO:0000256" key="1">
    <source>
        <dbReference type="SAM" id="MobiDB-lite"/>
    </source>
</evidence>
<keyword evidence="3" id="KW-1185">Reference proteome</keyword>
<dbReference type="Proteomes" id="UP000067626">
    <property type="component" value="Chromosome"/>
</dbReference>
<reference evidence="2 3" key="1">
    <citation type="submission" date="2015-07" db="EMBL/GenBank/DDBJ databases">
        <title>Genome analysis of myxobacterium Chondromyces crocatus Cm c5 reveals a high potential for natural compound synthesis and the genetic basis for the loss of fruiting body formation.</title>
        <authorList>
            <person name="Zaburannyi N."/>
            <person name="Bunk B."/>
            <person name="Maier J."/>
            <person name="Overmann J."/>
            <person name="Mueller R."/>
        </authorList>
    </citation>
    <scope>NUCLEOTIDE SEQUENCE [LARGE SCALE GENOMIC DNA]</scope>
    <source>
        <strain evidence="2 3">Cm c5</strain>
    </source>
</reference>